<dbReference type="OrthoDB" id="1902587at2759"/>
<dbReference type="AlphaFoldDB" id="A0A9W3DRE3"/>
<protein>
    <submittedName>
        <fullName evidence="3">Peptidyl-prolyl cis-trans isomerase FKBP53-like</fullName>
    </submittedName>
</protein>
<dbReference type="KEGG" id="rsz:108856143"/>
<organism evidence="2 3">
    <name type="scientific">Raphanus sativus</name>
    <name type="common">Radish</name>
    <name type="synonym">Raphanus raphanistrum var. sativus</name>
    <dbReference type="NCBI Taxonomy" id="3726"/>
    <lineage>
        <taxon>Eukaryota</taxon>
        <taxon>Viridiplantae</taxon>
        <taxon>Streptophyta</taxon>
        <taxon>Embryophyta</taxon>
        <taxon>Tracheophyta</taxon>
        <taxon>Spermatophyta</taxon>
        <taxon>Magnoliopsida</taxon>
        <taxon>eudicotyledons</taxon>
        <taxon>Gunneridae</taxon>
        <taxon>Pentapetalae</taxon>
        <taxon>rosids</taxon>
        <taxon>malvids</taxon>
        <taxon>Brassicales</taxon>
        <taxon>Brassicaceae</taxon>
        <taxon>Brassiceae</taxon>
        <taxon>Raphanus</taxon>
    </lineage>
</organism>
<dbReference type="Proteomes" id="UP000504610">
    <property type="component" value="Chromosome 5"/>
</dbReference>
<dbReference type="GeneID" id="108856143"/>
<feature type="domain" description="Nucleoplasmin-like" evidence="1">
    <location>
        <begin position="17"/>
        <end position="111"/>
    </location>
</feature>
<dbReference type="RefSeq" id="XP_056866380.1">
    <property type="nucleotide sequence ID" value="XM_057010400.1"/>
</dbReference>
<reference evidence="2" key="1">
    <citation type="journal article" date="2019" name="Database">
        <title>The radish genome database (RadishGD): an integrated information resource for radish genomics.</title>
        <authorList>
            <person name="Yu H.J."/>
            <person name="Baek S."/>
            <person name="Lee Y.J."/>
            <person name="Cho A."/>
            <person name="Mun J.H."/>
        </authorList>
    </citation>
    <scope>NUCLEOTIDE SEQUENCE [LARGE SCALE GENOMIC DNA]</scope>
    <source>
        <strain evidence="2">cv. WK10039</strain>
    </source>
</reference>
<keyword evidence="2" id="KW-1185">Reference proteome</keyword>
<name>A0A9W3DRE3_RAPSA</name>
<sequence>MRRVSVQEKSVGAMESWGIELKPGKPRYFRLRNLNNEHRILHITATLCEGVGKEKSVIQYSVGDNKSPVDLCALSPNENESFSLSLELGCDDNSVEFSVTGDRCIDLTGYLQIDNPNRRNSIKMRHESNIRGSLRDSLPSREEICRLWSTLSLEESEETMVNYLTNNDV</sequence>
<proteinExistence type="predicted"/>
<evidence type="ECO:0000313" key="3">
    <source>
        <dbReference type="RefSeq" id="XP_056866380.1"/>
    </source>
</evidence>
<dbReference type="Pfam" id="PF17800">
    <property type="entry name" value="NPL"/>
    <property type="match status" value="1"/>
</dbReference>
<dbReference type="InterPro" id="IPR041232">
    <property type="entry name" value="NPL"/>
</dbReference>
<reference evidence="3" key="2">
    <citation type="submission" date="2025-08" db="UniProtKB">
        <authorList>
            <consortium name="RefSeq"/>
        </authorList>
    </citation>
    <scope>IDENTIFICATION</scope>
    <source>
        <tissue evidence="3">Leaf</tissue>
    </source>
</reference>
<evidence type="ECO:0000259" key="1">
    <source>
        <dbReference type="Pfam" id="PF17800"/>
    </source>
</evidence>
<evidence type="ECO:0000313" key="2">
    <source>
        <dbReference type="Proteomes" id="UP000504610"/>
    </source>
</evidence>
<dbReference type="Gene3D" id="2.60.120.340">
    <property type="entry name" value="Nucleoplasmin core domain"/>
    <property type="match status" value="1"/>
</dbReference>
<accession>A0A9W3DRE3</accession>
<gene>
    <name evidence="3" type="primary">LOC108856143</name>
</gene>